<dbReference type="Gene3D" id="2.10.50.10">
    <property type="entry name" value="Tumor Necrosis Factor Receptor, subunit A, domain 2"/>
    <property type="match status" value="1"/>
</dbReference>
<dbReference type="PANTHER" id="PTHR46874">
    <property type="entry name" value="TUMOR NECROSIS FACTOR RECEPTOR SUPERFAMILY MEMBER 6"/>
    <property type="match status" value="1"/>
</dbReference>
<feature type="domain" description="Death" evidence="8">
    <location>
        <begin position="269"/>
        <end position="336"/>
    </location>
</feature>
<keyword evidence="7" id="KW-1133">Transmembrane helix</keyword>
<evidence type="ECO:0000259" key="9">
    <source>
        <dbReference type="PROSITE" id="PS50050"/>
    </source>
</evidence>
<feature type="disulfide bond" evidence="6">
    <location>
        <begin position="106"/>
        <end position="121"/>
    </location>
</feature>
<keyword evidence="7" id="KW-0472">Membrane</keyword>
<dbReference type="Pfam" id="PF00020">
    <property type="entry name" value="TNFR_c6"/>
    <property type="match status" value="2"/>
</dbReference>
<feature type="transmembrane region" description="Helical" evidence="7">
    <location>
        <begin position="226"/>
        <end position="247"/>
    </location>
</feature>
<keyword evidence="2" id="KW-0732">Signal</keyword>
<feature type="domain" description="TNFR-Cys" evidence="9">
    <location>
        <begin position="149"/>
        <end position="187"/>
    </location>
</feature>
<evidence type="ECO:0000313" key="11">
    <source>
        <dbReference type="Proteomes" id="UP000264840"/>
    </source>
</evidence>
<evidence type="ECO:0000256" key="4">
    <source>
        <dbReference type="ARBA" id="ARBA00023157"/>
    </source>
</evidence>
<dbReference type="GO" id="GO:0043066">
    <property type="term" value="P:negative regulation of apoptotic process"/>
    <property type="evidence" value="ECO:0007669"/>
    <property type="project" value="TreeGrafter"/>
</dbReference>
<keyword evidence="1" id="KW-0053">Apoptosis</keyword>
<reference evidence="10" key="1">
    <citation type="submission" date="2025-08" db="UniProtKB">
        <authorList>
            <consortium name="Ensembl"/>
        </authorList>
    </citation>
    <scope>IDENTIFICATION</scope>
</reference>
<dbReference type="Gene3D" id="1.10.533.10">
    <property type="entry name" value="Death Domain, Fas"/>
    <property type="match status" value="1"/>
</dbReference>
<keyword evidence="11" id="KW-1185">Reference proteome</keyword>
<dbReference type="Ensembl" id="ENSHBUT00000034231.1">
    <property type="protein sequence ID" value="ENSHBUP00000016480.1"/>
    <property type="gene ID" value="ENSHBUG00000018438.1"/>
</dbReference>
<dbReference type="GO" id="GO:0006924">
    <property type="term" value="P:activation-induced cell death of T cells"/>
    <property type="evidence" value="ECO:0007669"/>
    <property type="project" value="TreeGrafter"/>
</dbReference>
<feature type="repeat" description="TNFR-Cys" evidence="6">
    <location>
        <begin position="105"/>
        <end position="148"/>
    </location>
</feature>
<dbReference type="GO" id="GO:0032872">
    <property type="term" value="P:regulation of stress-activated MAPK cascade"/>
    <property type="evidence" value="ECO:0007669"/>
    <property type="project" value="TreeGrafter"/>
</dbReference>
<dbReference type="GO" id="GO:0031265">
    <property type="term" value="C:CD95 death-inducing signaling complex"/>
    <property type="evidence" value="ECO:0007669"/>
    <property type="project" value="TreeGrafter"/>
</dbReference>
<evidence type="ECO:0000313" key="10">
    <source>
        <dbReference type="Ensembl" id="ENSHBUP00000016480.1"/>
    </source>
</evidence>
<dbReference type="AlphaFoldDB" id="A0A3Q2VX90"/>
<keyword evidence="3" id="KW-0677">Repeat</keyword>
<dbReference type="GO" id="GO:0045121">
    <property type="term" value="C:membrane raft"/>
    <property type="evidence" value="ECO:0007669"/>
    <property type="project" value="TreeGrafter"/>
</dbReference>
<dbReference type="PANTHER" id="PTHR46874:SF1">
    <property type="entry name" value="TUMOR NECROSIS FACTOR RECEPTOR SUPERFAMILY MEMBER 6"/>
    <property type="match status" value="1"/>
</dbReference>
<dbReference type="Proteomes" id="UP000264840">
    <property type="component" value="Unplaced"/>
</dbReference>
<sequence length="350" mass="39724">MNSSVWRLNTTYKLLFNLNELIILKGNQAFTFVLSFWVFVFLYRCVCFASSQRHRSVNGASRIRREPECLDGTYNFTNWTCCNCPVGKLIQHCTDGNKMNGKCEICERDTYNSEPSDRETCHRCTSCAQANANLEVEEECTAGRDTKCRCKEDHFCSSESCTICHPCKKCGIGGVKEACTDNSDAVCNGDGGGKVFLMYYPLFFLIMTLTFSSINQKTLHIACSVNYNIVLCGLNTHLLIFFLFTLFSDVDIVPHLPDIARELGWKNARTLALRTGISVVTTESYEMEYRNDAEERTVQLLFKWVEKEGKQASKKLIENLVDMKQKKKATQIRDILLKHSSPSNNPANNC</sequence>
<dbReference type="GO" id="GO:0097192">
    <property type="term" value="P:extrinsic apoptotic signaling pathway in absence of ligand"/>
    <property type="evidence" value="ECO:0007669"/>
    <property type="project" value="TreeGrafter"/>
</dbReference>
<dbReference type="GO" id="GO:0097527">
    <property type="term" value="P:necroptotic signaling pathway"/>
    <property type="evidence" value="ECO:0007669"/>
    <property type="project" value="TreeGrafter"/>
</dbReference>
<evidence type="ECO:0000256" key="7">
    <source>
        <dbReference type="SAM" id="Phobius"/>
    </source>
</evidence>
<evidence type="ECO:0000256" key="1">
    <source>
        <dbReference type="ARBA" id="ARBA00022703"/>
    </source>
</evidence>
<keyword evidence="7" id="KW-0812">Transmembrane</keyword>
<dbReference type="SMART" id="SM00208">
    <property type="entry name" value="TNFR"/>
    <property type="match status" value="3"/>
</dbReference>
<feature type="transmembrane region" description="Helical" evidence="7">
    <location>
        <begin position="21"/>
        <end position="43"/>
    </location>
</feature>
<evidence type="ECO:0000256" key="6">
    <source>
        <dbReference type="PROSITE-ProRule" id="PRU00206"/>
    </source>
</evidence>
<dbReference type="OMA" id="RDTKCRC"/>
<dbReference type="InterPro" id="IPR000488">
    <property type="entry name" value="Death_dom"/>
</dbReference>
<protein>
    <submittedName>
        <fullName evidence="10">Uncharacterized protein</fullName>
    </submittedName>
</protein>
<accession>A0A3Q2VX90</accession>
<dbReference type="GO" id="GO:0009897">
    <property type="term" value="C:external side of plasma membrane"/>
    <property type="evidence" value="ECO:0007669"/>
    <property type="project" value="TreeGrafter"/>
</dbReference>
<reference evidence="10" key="2">
    <citation type="submission" date="2025-09" db="UniProtKB">
        <authorList>
            <consortium name="Ensembl"/>
        </authorList>
    </citation>
    <scope>IDENTIFICATION</scope>
</reference>
<feature type="transmembrane region" description="Helical" evidence="7">
    <location>
        <begin position="196"/>
        <end position="214"/>
    </location>
</feature>
<evidence type="ECO:0000259" key="8">
    <source>
        <dbReference type="PROSITE" id="PS50017"/>
    </source>
</evidence>
<dbReference type="PROSITE" id="PS50050">
    <property type="entry name" value="TNFR_NGFR_2"/>
    <property type="match status" value="2"/>
</dbReference>
<organism evidence="10 11">
    <name type="scientific">Haplochromis burtoni</name>
    <name type="common">Burton's mouthbrooder</name>
    <name type="synonym">Chromis burtoni</name>
    <dbReference type="NCBI Taxonomy" id="8153"/>
    <lineage>
        <taxon>Eukaryota</taxon>
        <taxon>Metazoa</taxon>
        <taxon>Chordata</taxon>
        <taxon>Craniata</taxon>
        <taxon>Vertebrata</taxon>
        <taxon>Euteleostomi</taxon>
        <taxon>Actinopterygii</taxon>
        <taxon>Neopterygii</taxon>
        <taxon>Teleostei</taxon>
        <taxon>Neoteleostei</taxon>
        <taxon>Acanthomorphata</taxon>
        <taxon>Ovalentaria</taxon>
        <taxon>Cichlomorphae</taxon>
        <taxon>Cichliformes</taxon>
        <taxon>Cichlidae</taxon>
        <taxon>African cichlids</taxon>
        <taxon>Pseudocrenilabrinae</taxon>
        <taxon>Haplochromini</taxon>
        <taxon>Haplochromis</taxon>
    </lineage>
</organism>
<dbReference type="GO" id="GO:0097049">
    <property type="term" value="P:motor neuron apoptotic process"/>
    <property type="evidence" value="ECO:0007669"/>
    <property type="project" value="TreeGrafter"/>
</dbReference>
<keyword evidence="4 6" id="KW-1015">Disulfide bond</keyword>
<dbReference type="PROSITE" id="PS50017">
    <property type="entry name" value="DEATH_DOMAIN"/>
    <property type="match status" value="1"/>
</dbReference>
<dbReference type="GO" id="GO:0005031">
    <property type="term" value="F:tumor necrosis factor receptor activity"/>
    <property type="evidence" value="ECO:0007669"/>
    <property type="project" value="TreeGrafter"/>
</dbReference>
<dbReference type="SUPFAM" id="SSF57586">
    <property type="entry name" value="TNF receptor-like"/>
    <property type="match status" value="2"/>
</dbReference>
<feature type="repeat" description="TNFR-Cys" evidence="6">
    <location>
        <begin position="149"/>
        <end position="187"/>
    </location>
</feature>
<dbReference type="GeneTree" id="ENSGT00950000183126"/>
<keyword evidence="5" id="KW-0325">Glycoprotein</keyword>
<proteinExistence type="predicted"/>
<feature type="domain" description="TNFR-Cys" evidence="9">
    <location>
        <begin position="105"/>
        <end position="148"/>
    </location>
</feature>
<dbReference type="InterPro" id="IPR001368">
    <property type="entry name" value="TNFR/NGFR_Cys_rich_reg"/>
</dbReference>
<dbReference type="STRING" id="8153.ENSHBUP00000016480"/>
<dbReference type="InterPro" id="IPR011029">
    <property type="entry name" value="DEATH-like_dom_sf"/>
</dbReference>
<dbReference type="Pfam" id="PF00531">
    <property type="entry name" value="Death"/>
    <property type="match status" value="1"/>
</dbReference>
<dbReference type="SUPFAM" id="SSF47986">
    <property type="entry name" value="DEATH domain"/>
    <property type="match status" value="1"/>
</dbReference>
<comment type="caution">
    <text evidence="6">Lacks conserved residue(s) required for the propagation of feature annotation.</text>
</comment>
<evidence type="ECO:0000256" key="2">
    <source>
        <dbReference type="ARBA" id="ARBA00022729"/>
    </source>
</evidence>
<evidence type="ECO:0000256" key="5">
    <source>
        <dbReference type="ARBA" id="ARBA00023180"/>
    </source>
</evidence>
<name>A0A3Q2VX90_HAPBU</name>
<evidence type="ECO:0000256" key="3">
    <source>
        <dbReference type="ARBA" id="ARBA00022737"/>
    </source>
</evidence>